<dbReference type="Proteomes" id="UP000314294">
    <property type="component" value="Unassembled WGS sequence"/>
</dbReference>
<gene>
    <name evidence="7" type="primary">SAX_0</name>
    <name evidence="7" type="ORF">EYF80_024442</name>
</gene>
<dbReference type="InterPro" id="IPR036857">
    <property type="entry name" value="Thyroglobulin_1_sf"/>
</dbReference>
<evidence type="ECO:0000256" key="5">
    <source>
        <dbReference type="PROSITE-ProRule" id="PRU00500"/>
    </source>
</evidence>
<accession>A0A4Z2HHF8</accession>
<dbReference type="Pfam" id="PF00086">
    <property type="entry name" value="Thyroglobulin_1"/>
    <property type="match status" value="1"/>
</dbReference>
<evidence type="ECO:0000313" key="8">
    <source>
        <dbReference type="Proteomes" id="UP000314294"/>
    </source>
</evidence>
<dbReference type="EMBL" id="SRLO01000237">
    <property type="protein sequence ID" value="TNN65288.1"/>
    <property type="molecule type" value="Genomic_DNA"/>
</dbReference>
<proteinExistence type="predicted"/>
<evidence type="ECO:0000256" key="3">
    <source>
        <dbReference type="ARBA" id="ARBA00022737"/>
    </source>
</evidence>
<dbReference type="Gene3D" id="4.10.800.10">
    <property type="entry name" value="Thyroglobulin type-1"/>
    <property type="match status" value="1"/>
</dbReference>
<dbReference type="CDD" id="cd00191">
    <property type="entry name" value="TY"/>
    <property type="match status" value="1"/>
</dbReference>
<evidence type="ECO:0000256" key="1">
    <source>
        <dbReference type="ARBA" id="ARBA00004613"/>
    </source>
</evidence>
<evidence type="ECO:0000256" key="4">
    <source>
        <dbReference type="ARBA" id="ARBA00023157"/>
    </source>
</evidence>
<evidence type="ECO:0000259" key="6">
    <source>
        <dbReference type="PROSITE" id="PS51162"/>
    </source>
</evidence>
<name>A0A4Z2HHF8_9TELE</name>
<dbReference type="OrthoDB" id="7357196at2759"/>
<keyword evidence="8" id="KW-1185">Reference proteome</keyword>
<keyword evidence="4 5" id="KW-1015">Disulfide bond</keyword>
<feature type="disulfide bond" evidence="5">
    <location>
        <begin position="7"/>
        <end position="14"/>
    </location>
</feature>
<evidence type="ECO:0000313" key="7">
    <source>
        <dbReference type="EMBL" id="TNN65288.1"/>
    </source>
</evidence>
<evidence type="ECO:0000256" key="2">
    <source>
        <dbReference type="ARBA" id="ARBA00022525"/>
    </source>
</evidence>
<protein>
    <submittedName>
        <fullName evidence="7">Saxiphilin</fullName>
    </submittedName>
</protein>
<dbReference type="AlphaFoldDB" id="A0A4Z2HHF8"/>
<feature type="domain" description="Thyroglobulin type-1" evidence="6">
    <location>
        <begin position="1"/>
        <end position="38"/>
    </location>
</feature>
<dbReference type="InterPro" id="IPR000716">
    <property type="entry name" value="Thyroglobulin_1"/>
</dbReference>
<dbReference type="PANTHER" id="PTHR12352">
    <property type="entry name" value="SECRETED MODULAR CALCIUM-BINDING PROTEIN"/>
    <property type="match status" value="1"/>
</dbReference>
<dbReference type="SMART" id="SM00211">
    <property type="entry name" value="TY"/>
    <property type="match status" value="1"/>
</dbReference>
<comment type="caution">
    <text evidence="7">The sequence shown here is derived from an EMBL/GenBank/DDBJ whole genome shotgun (WGS) entry which is preliminary data.</text>
</comment>
<keyword evidence="2" id="KW-0964">Secreted</keyword>
<sequence>MVVSLQCHGSTGHCWCVDVTGQERAGTRTPPGRPSVDCDRPVCTQRPLDMYQPPAINFILRPSKHLKRSLGGKMSSRLLRGDRSKIRRRWNGAADGVIAVSKDSSQITDEYLPDQRSHLYGIAIATTHCLSGTPCSHL</sequence>
<dbReference type="SUPFAM" id="SSF57610">
    <property type="entry name" value="Thyroglobulin type-1 domain"/>
    <property type="match status" value="1"/>
</dbReference>
<reference evidence="7 8" key="1">
    <citation type="submission" date="2019-03" db="EMBL/GenBank/DDBJ databases">
        <title>First draft genome of Liparis tanakae, snailfish: a comprehensive survey of snailfish specific genes.</title>
        <authorList>
            <person name="Kim W."/>
            <person name="Song I."/>
            <person name="Jeong J.-H."/>
            <person name="Kim D."/>
            <person name="Kim S."/>
            <person name="Ryu S."/>
            <person name="Song J.Y."/>
            <person name="Lee S.K."/>
        </authorList>
    </citation>
    <scope>NUCLEOTIDE SEQUENCE [LARGE SCALE GENOMIC DNA]</scope>
    <source>
        <tissue evidence="7">Muscle</tissue>
    </source>
</reference>
<organism evidence="7 8">
    <name type="scientific">Liparis tanakae</name>
    <name type="common">Tanaka's snailfish</name>
    <dbReference type="NCBI Taxonomy" id="230148"/>
    <lineage>
        <taxon>Eukaryota</taxon>
        <taxon>Metazoa</taxon>
        <taxon>Chordata</taxon>
        <taxon>Craniata</taxon>
        <taxon>Vertebrata</taxon>
        <taxon>Euteleostomi</taxon>
        <taxon>Actinopterygii</taxon>
        <taxon>Neopterygii</taxon>
        <taxon>Teleostei</taxon>
        <taxon>Neoteleostei</taxon>
        <taxon>Acanthomorphata</taxon>
        <taxon>Eupercaria</taxon>
        <taxon>Perciformes</taxon>
        <taxon>Cottioidei</taxon>
        <taxon>Cottales</taxon>
        <taxon>Liparidae</taxon>
        <taxon>Liparis</taxon>
    </lineage>
</organism>
<dbReference type="InterPro" id="IPR051950">
    <property type="entry name" value="Dev_reg/Prot_inhib"/>
</dbReference>
<dbReference type="GO" id="GO:0005615">
    <property type="term" value="C:extracellular space"/>
    <property type="evidence" value="ECO:0007669"/>
    <property type="project" value="TreeGrafter"/>
</dbReference>
<dbReference type="PROSITE" id="PS51162">
    <property type="entry name" value="THYROGLOBULIN_1_2"/>
    <property type="match status" value="1"/>
</dbReference>
<comment type="caution">
    <text evidence="5">Lacks conserved residue(s) required for the propagation of feature annotation.</text>
</comment>
<comment type="subcellular location">
    <subcellularLocation>
        <location evidence="1">Secreted</location>
    </subcellularLocation>
</comment>
<keyword evidence="3" id="KW-0677">Repeat</keyword>
<dbReference type="PANTHER" id="PTHR12352:SF3">
    <property type="entry name" value="NIDOGEN-2"/>
    <property type="match status" value="1"/>
</dbReference>